<proteinExistence type="predicted"/>
<dbReference type="AlphaFoldDB" id="U9TFI6"/>
<reference evidence="1" key="1">
    <citation type="submission" date="2013-07" db="EMBL/GenBank/DDBJ databases">
        <title>The genome of an arbuscular mycorrhizal fungus provides insights into the evolution of the oldest plant symbiosis.</title>
        <authorList>
            <consortium name="DOE Joint Genome Institute"/>
            <person name="Tisserant E."/>
            <person name="Malbreil M."/>
            <person name="Kuo A."/>
            <person name="Kohler A."/>
            <person name="Symeonidi A."/>
            <person name="Balestrini R."/>
            <person name="Charron P."/>
            <person name="Duensing N."/>
            <person name="Frei-dit-Frey N."/>
            <person name="Gianinazzi-Pearson V."/>
            <person name="Gilbert B."/>
            <person name="Handa Y."/>
            <person name="Hijri M."/>
            <person name="Kaul R."/>
            <person name="Kawaguchi M."/>
            <person name="Krajinski F."/>
            <person name="Lammers P."/>
            <person name="Lapierre D."/>
            <person name="Masclaux F.G."/>
            <person name="Murat C."/>
            <person name="Morin E."/>
            <person name="Ndikumana S."/>
            <person name="Pagni M."/>
            <person name="Petitpierre D."/>
            <person name="Requena N."/>
            <person name="Rosikiewicz P."/>
            <person name="Riley R."/>
            <person name="Saito K."/>
            <person name="San Clemente H."/>
            <person name="Shapiro H."/>
            <person name="van Tuinen D."/>
            <person name="Becard G."/>
            <person name="Bonfante P."/>
            <person name="Paszkowski U."/>
            <person name="Shachar-Hill Y."/>
            <person name="Young J.P."/>
            <person name="Sanders I.R."/>
            <person name="Henrissat B."/>
            <person name="Rensing S.A."/>
            <person name="Grigoriev I.V."/>
            <person name="Corradi N."/>
            <person name="Roux C."/>
            <person name="Martin F."/>
        </authorList>
    </citation>
    <scope>NUCLEOTIDE SEQUENCE</scope>
    <source>
        <strain evidence="1">DAOM 197198</strain>
    </source>
</reference>
<protein>
    <submittedName>
        <fullName evidence="1">Uncharacterized protein</fullName>
    </submittedName>
</protein>
<organism evidence="1">
    <name type="scientific">Rhizophagus irregularis (strain DAOM 181602 / DAOM 197198 / MUCL 43194)</name>
    <name type="common">Arbuscular mycorrhizal fungus</name>
    <name type="synonym">Glomus intraradices</name>
    <dbReference type="NCBI Taxonomy" id="747089"/>
    <lineage>
        <taxon>Eukaryota</taxon>
        <taxon>Fungi</taxon>
        <taxon>Fungi incertae sedis</taxon>
        <taxon>Mucoromycota</taxon>
        <taxon>Glomeromycotina</taxon>
        <taxon>Glomeromycetes</taxon>
        <taxon>Glomerales</taxon>
        <taxon>Glomeraceae</taxon>
        <taxon>Rhizophagus</taxon>
    </lineage>
</organism>
<gene>
    <name evidence="1" type="ORF">GLOINDRAFT_34511</name>
</gene>
<name>U9TFI6_RHIID</name>
<dbReference type="HOGENOM" id="CLU_3125767_0_0_1"/>
<dbReference type="EMBL" id="KI291958">
    <property type="protein sequence ID" value="ESA06182.1"/>
    <property type="molecule type" value="Genomic_DNA"/>
</dbReference>
<evidence type="ECO:0000313" key="1">
    <source>
        <dbReference type="EMBL" id="ESA06182.1"/>
    </source>
</evidence>
<accession>U9TFI6</accession>
<sequence>MEISFLKDGVYIQNHIQNNFDGIFTVIHHSVPRNETSNHLSRKAIQGDDV</sequence>